<dbReference type="Gene3D" id="3.10.20.30">
    <property type="match status" value="1"/>
</dbReference>
<dbReference type="GO" id="GO:0051537">
    <property type="term" value="F:2 iron, 2 sulfur cluster binding"/>
    <property type="evidence" value="ECO:0007669"/>
    <property type="project" value="UniProtKB-KW"/>
</dbReference>
<comment type="caution">
    <text evidence="12">The sequence shown here is derived from an EMBL/GenBank/DDBJ whole genome shotgun (WGS) entry which is preliminary data.</text>
</comment>
<evidence type="ECO:0000256" key="7">
    <source>
        <dbReference type="ARBA" id="ARBA00023004"/>
    </source>
</evidence>
<dbReference type="InterPro" id="IPR012675">
    <property type="entry name" value="Beta-grasp_dom_sf"/>
</dbReference>
<organism evidence="12">
    <name type="scientific">Acidicaldus sp</name>
    <dbReference type="NCBI Taxonomy" id="1872105"/>
    <lineage>
        <taxon>Bacteria</taxon>
        <taxon>Pseudomonadati</taxon>
        <taxon>Pseudomonadota</taxon>
        <taxon>Alphaproteobacteria</taxon>
        <taxon>Acetobacterales</taxon>
        <taxon>Acetobacteraceae</taxon>
        <taxon>Acidicaldus</taxon>
    </lineage>
</organism>
<reference evidence="12" key="1">
    <citation type="journal article" date="2020" name="mSystems">
        <title>Genome- and Community-Level Interaction Insights into Carbon Utilization and Element Cycling Functions of Hydrothermarchaeota in Hydrothermal Sediment.</title>
        <authorList>
            <person name="Zhou Z."/>
            <person name="Liu Y."/>
            <person name="Xu W."/>
            <person name="Pan J."/>
            <person name="Luo Z.H."/>
            <person name="Li M."/>
        </authorList>
    </citation>
    <scope>NUCLEOTIDE SEQUENCE</scope>
    <source>
        <strain evidence="12">SpSt-997</strain>
    </source>
</reference>
<dbReference type="SUPFAM" id="SSF63380">
    <property type="entry name" value="Riboflavin synthase domain-like"/>
    <property type="match status" value="1"/>
</dbReference>
<dbReference type="PROSITE" id="PS51085">
    <property type="entry name" value="2FE2S_FER_2"/>
    <property type="match status" value="1"/>
</dbReference>
<dbReference type="AlphaFoldDB" id="A0A8J4HAS6"/>
<protein>
    <submittedName>
        <fullName evidence="12">Phenylacetate-CoA oxygenase/reductase subunit PaaK</fullName>
    </submittedName>
</protein>
<evidence type="ECO:0000259" key="11">
    <source>
        <dbReference type="PROSITE" id="PS51384"/>
    </source>
</evidence>
<evidence type="ECO:0000259" key="10">
    <source>
        <dbReference type="PROSITE" id="PS51085"/>
    </source>
</evidence>
<dbReference type="InterPro" id="IPR001041">
    <property type="entry name" value="2Fe-2S_ferredoxin-type"/>
</dbReference>
<dbReference type="GO" id="GO:0046872">
    <property type="term" value="F:metal ion binding"/>
    <property type="evidence" value="ECO:0007669"/>
    <property type="project" value="UniProtKB-KW"/>
</dbReference>
<dbReference type="InterPro" id="IPR017938">
    <property type="entry name" value="Riboflavin_synthase-like_b-brl"/>
</dbReference>
<dbReference type="PANTHER" id="PTHR47354:SF8">
    <property type="entry name" value="1,2-PHENYLACETYL-COA EPOXIDASE, SUBUNIT E"/>
    <property type="match status" value="1"/>
</dbReference>
<keyword evidence="3" id="KW-0001">2Fe-2S</keyword>
<dbReference type="CDD" id="cd06214">
    <property type="entry name" value="PA_degradation_oxidoreductase_like"/>
    <property type="match status" value="1"/>
</dbReference>
<dbReference type="EMBL" id="DTQM01000085">
    <property type="protein sequence ID" value="HGC42451.1"/>
    <property type="molecule type" value="Genomic_DNA"/>
</dbReference>
<evidence type="ECO:0000256" key="5">
    <source>
        <dbReference type="ARBA" id="ARBA00022827"/>
    </source>
</evidence>
<evidence type="ECO:0000256" key="6">
    <source>
        <dbReference type="ARBA" id="ARBA00023002"/>
    </source>
</evidence>
<name>A0A8J4HAS6_9PROT</name>
<dbReference type="Gene3D" id="3.40.50.80">
    <property type="entry name" value="Nucleotide-binding domain of ferredoxin-NADP reductase (FNR) module"/>
    <property type="match status" value="1"/>
</dbReference>
<dbReference type="NCBIfam" id="TIGR02160">
    <property type="entry name" value="PA_CoA_Oxy5"/>
    <property type="match status" value="1"/>
</dbReference>
<sequence>MSLSAPATAPGTGPRAPRFHDLVVADVRRETAEAVSVSFVIPESLVSAYQFTPGQYLTLRATIAGEELRRSYSICSVPAEGELRIAIKRVPGGVFSAFALERLKPGDRLAVMTPAGRFGIAPAPGRARTHLALAAGSGITPILSILQAILAEEKESRVFLFYGNRRSADILFAEKLAELKDRYLDRFALYHILSQEAQDIAFLNGRLDGEKVRLLLRHIVPAAAVDEVFLCGPEGMSEAVLPVLAASGLSPPRVHVERFASALHGRPRPPPVPPPAGTPAFARAVLVLDGKRREIAVAEGEAVLDAALRAGMDLPYACKGGMCSTCRARLVEGRAEMALNFALDAAEVASGYILTCQARPLTPHLVVDYDQA</sequence>
<accession>A0A8J4HAS6</accession>
<dbReference type="InterPro" id="IPR006058">
    <property type="entry name" value="2Fe2S_fd_BS"/>
</dbReference>
<dbReference type="PRINTS" id="PR00410">
    <property type="entry name" value="PHEHYDRXLASE"/>
</dbReference>
<gene>
    <name evidence="12" type="primary">paaK</name>
    <name evidence="12" type="ORF">ENY07_04385</name>
</gene>
<dbReference type="SUPFAM" id="SSF54292">
    <property type="entry name" value="2Fe-2S ferredoxin-like"/>
    <property type="match status" value="1"/>
</dbReference>
<keyword evidence="6" id="KW-0560">Oxidoreductase</keyword>
<dbReference type="Gene3D" id="2.40.30.10">
    <property type="entry name" value="Translation factors"/>
    <property type="match status" value="1"/>
</dbReference>
<dbReference type="GO" id="GO:0016491">
    <property type="term" value="F:oxidoreductase activity"/>
    <property type="evidence" value="ECO:0007669"/>
    <property type="project" value="UniProtKB-KW"/>
</dbReference>
<evidence type="ECO:0000256" key="3">
    <source>
        <dbReference type="ARBA" id="ARBA00022714"/>
    </source>
</evidence>
<proteinExistence type="predicted"/>
<dbReference type="CDD" id="cd00207">
    <property type="entry name" value="fer2"/>
    <property type="match status" value="1"/>
</dbReference>
<feature type="domain" description="2Fe-2S ferredoxin-type" evidence="10">
    <location>
        <begin position="282"/>
        <end position="372"/>
    </location>
</feature>
<dbReference type="InterPro" id="IPR039261">
    <property type="entry name" value="FNR_nucleotide-bd"/>
</dbReference>
<dbReference type="InterPro" id="IPR011884">
    <property type="entry name" value="PaaE"/>
</dbReference>
<dbReference type="Pfam" id="PF00175">
    <property type="entry name" value="NAD_binding_1"/>
    <property type="match status" value="1"/>
</dbReference>
<evidence type="ECO:0000256" key="1">
    <source>
        <dbReference type="ARBA" id="ARBA00001974"/>
    </source>
</evidence>
<keyword evidence="4" id="KW-0479">Metal-binding</keyword>
<dbReference type="InterPro" id="IPR050415">
    <property type="entry name" value="MRET"/>
</dbReference>
<dbReference type="InterPro" id="IPR008333">
    <property type="entry name" value="Cbr1-like_FAD-bd_dom"/>
</dbReference>
<dbReference type="InterPro" id="IPR001709">
    <property type="entry name" value="Flavoprot_Pyr_Nucl_cyt_Rdtase"/>
</dbReference>
<dbReference type="Pfam" id="PF00111">
    <property type="entry name" value="Fer2"/>
    <property type="match status" value="1"/>
</dbReference>
<comment type="cofactor">
    <cofactor evidence="9">
        <name>[2Fe-2S] cluster</name>
        <dbReference type="ChEBI" id="CHEBI:190135"/>
    </cofactor>
</comment>
<dbReference type="PROSITE" id="PS51384">
    <property type="entry name" value="FAD_FR"/>
    <property type="match status" value="1"/>
</dbReference>
<dbReference type="PANTHER" id="PTHR47354">
    <property type="entry name" value="NADH OXIDOREDUCTASE HCR"/>
    <property type="match status" value="1"/>
</dbReference>
<evidence type="ECO:0000256" key="8">
    <source>
        <dbReference type="ARBA" id="ARBA00023014"/>
    </source>
</evidence>
<dbReference type="PRINTS" id="PR00371">
    <property type="entry name" value="FPNCR"/>
</dbReference>
<dbReference type="SUPFAM" id="SSF52343">
    <property type="entry name" value="Ferredoxin reductase-like, C-terminal NADP-linked domain"/>
    <property type="match status" value="1"/>
</dbReference>
<evidence type="ECO:0000256" key="4">
    <source>
        <dbReference type="ARBA" id="ARBA00022723"/>
    </source>
</evidence>
<feature type="domain" description="FAD-binding FR-type" evidence="11">
    <location>
        <begin position="17"/>
        <end position="121"/>
    </location>
</feature>
<dbReference type="GO" id="GO:0050660">
    <property type="term" value="F:flavin adenine dinucleotide binding"/>
    <property type="evidence" value="ECO:0007669"/>
    <property type="project" value="TreeGrafter"/>
</dbReference>
<dbReference type="InterPro" id="IPR017927">
    <property type="entry name" value="FAD-bd_FR_type"/>
</dbReference>
<evidence type="ECO:0000313" key="12">
    <source>
        <dbReference type="EMBL" id="HGC42451.1"/>
    </source>
</evidence>
<dbReference type="PROSITE" id="PS00197">
    <property type="entry name" value="2FE2S_FER_1"/>
    <property type="match status" value="1"/>
</dbReference>
<dbReference type="InterPro" id="IPR036010">
    <property type="entry name" value="2Fe-2S_ferredoxin-like_sf"/>
</dbReference>
<keyword evidence="2" id="KW-0285">Flavoprotein</keyword>
<keyword evidence="5" id="KW-0274">FAD</keyword>
<evidence type="ECO:0000256" key="2">
    <source>
        <dbReference type="ARBA" id="ARBA00022630"/>
    </source>
</evidence>
<dbReference type="GO" id="GO:0010124">
    <property type="term" value="P:phenylacetate catabolic process"/>
    <property type="evidence" value="ECO:0007669"/>
    <property type="project" value="InterPro"/>
</dbReference>
<dbReference type="InterPro" id="IPR001433">
    <property type="entry name" value="OxRdtase_FAD/NAD-bd"/>
</dbReference>
<comment type="cofactor">
    <cofactor evidence="1">
        <name>FAD</name>
        <dbReference type="ChEBI" id="CHEBI:57692"/>
    </cofactor>
</comment>
<dbReference type="Pfam" id="PF00970">
    <property type="entry name" value="FAD_binding_6"/>
    <property type="match status" value="1"/>
</dbReference>
<evidence type="ECO:0000256" key="9">
    <source>
        <dbReference type="ARBA" id="ARBA00034078"/>
    </source>
</evidence>
<keyword evidence="8" id="KW-0411">Iron-sulfur</keyword>
<keyword evidence="7" id="KW-0408">Iron</keyword>